<protein>
    <submittedName>
        <fullName evidence="1">Uncharacterized protein</fullName>
    </submittedName>
</protein>
<dbReference type="EMBL" id="JROU02000259">
    <property type="protein sequence ID" value="OEH79861.1"/>
    <property type="molecule type" value="Genomic_DNA"/>
</dbReference>
<dbReference type="AlphaFoldDB" id="A0A1D3D8R5"/>
<gene>
    <name evidence="1" type="ORF">cyc_06818</name>
</gene>
<evidence type="ECO:0000313" key="2">
    <source>
        <dbReference type="Proteomes" id="UP000095192"/>
    </source>
</evidence>
<dbReference type="VEuPathDB" id="ToxoDB:cyc_06818"/>
<evidence type="ECO:0000313" key="1">
    <source>
        <dbReference type="EMBL" id="OEH79861.1"/>
    </source>
</evidence>
<dbReference type="VEuPathDB" id="ToxoDB:LOC34622901"/>
<comment type="caution">
    <text evidence="1">The sequence shown here is derived from an EMBL/GenBank/DDBJ whole genome shotgun (WGS) entry which is preliminary data.</text>
</comment>
<sequence length="75" mass="8611">MIIALLVIWGVGYHEQSERYWTADKNDQQIHLHADQMDERGKNVSTMSSVSLSTEEESRRALEEALNEMQTGVDM</sequence>
<keyword evidence="2" id="KW-1185">Reference proteome</keyword>
<dbReference type="Proteomes" id="UP000095192">
    <property type="component" value="Unassembled WGS sequence"/>
</dbReference>
<name>A0A1D3D8R5_9EIME</name>
<accession>A0A1D3D8R5</accession>
<organism evidence="1 2">
    <name type="scientific">Cyclospora cayetanensis</name>
    <dbReference type="NCBI Taxonomy" id="88456"/>
    <lineage>
        <taxon>Eukaryota</taxon>
        <taxon>Sar</taxon>
        <taxon>Alveolata</taxon>
        <taxon>Apicomplexa</taxon>
        <taxon>Conoidasida</taxon>
        <taxon>Coccidia</taxon>
        <taxon>Eucoccidiorida</taxon>
        <taxon>Eimeriorina</taxon>
        <taxon>Eimeriidae</taxon>
        <taxon>Cyclospora</taxon>
    </lineage>
</organism>
<proteinExistence type="predicted"/>
<dbReference type="InParanoid" id="A0A1D3D8R5"/>
<reference evidence="1 2" key="1">
    <citation type="journal article" date="2016" name="BMC Genomics">
        <title>Comparative genomics reveals Cyclospora cayetanensis possesses coccidia-like metabolism and invasion components but unique surface antigens.</title>
        <authorList>
            <person name="Liu S."/>
            <person name="Wang L."/>
            <person name="Zheng H."/>
            <person name="Xu Z."/>
            <person name="Roellig D.M."/>
            <person name="Li N."/>
            <person name="Frace M.A."/>
            <person name="Tang K."/>
            <person name="Arrowood M.J."/>
            <person name="Moss D.M."/>
            <person name="Zhang L."/>
            <person name="Feng Y."/>
            <person name="Xiao L."/>
        </authorList>
    </citation>
    <scope>NUCLEOTIDE SEQUENCE [LARGE SCALE GENOMIC DNA]</scope>
    <source>
        <strain evidence="1 2">CHN_HEN01</strain>
    </source>
</reference>